<feature type="binding site" evidence="6">
    <location>
        <position position="292"/>
    </location>
    <ligand>
        <name>substrate</name>
    </ligand>
</feature>
<evidence type="ECO:0000313" key="9">
    <source>
        <dbReference type="Proteomes" id="UP000177958"/>
    </source>
</evidence>
<keyword evidence="3" id="KW-0663">Pyridoxal phosphate</keyword>
<comment type="caution">
    <text evidence="8">The sequence shown here is derived from an EMBL/GenBank/DDBJ whole genome shotgun (WGS) entry which is preliminary data.</text>
</comment>
<dbReference type="PANTHER" id="PTHR43727:SF1">
    <property type="entry name" value="CARBOXYNORSPERMIDINE_CARBOXYSPERMIDINE DECARBOXYLASE"/>
    <property type="match status" value="1"/>
</dbReference>
<evidence type="ECO:0000256" key="5">
    <source>
        <dbReference type="ARBA" id="ARBA00023239"/>
    </source>
</evidence>
<keyword evidence="5" id="KW-0456">Lyase</keyword>
<name>A0A1F6D956_9BACT</name>
<sequence>MRPSSTLNTKRIKTPAFVIEERLLRHNLAILKRVREKTGATVLHALKAWATWPLFPIVKKYLSGTEVSSLNEARLGREEFGPEVHMYAPAYKPEEFDAVMKTCSHIIFNSFGQWRQFKNKIQRSKKKISVGLRINPEITMDEKHDVWNPCAPDSRLGIRISEFEQELQRDPNALDGVEGLHFHIFFERDLKNLKRALPKIEKCFGQYLQDMKWVNFGGGQRITDEKYDVGGLIKLISSFQKKYSVQVHLEPGAAIVWHAGTLVASVLDILERKDVPYRVAILDISFEAHLADFILSPELELIIRGAGKKGQYKHAYKFGGGTCLAGDKIDRIYTFKKSLKVGDKVAFEDAIQYTLVKTTMFNGVQHPSIVLWKNRKPKVLRKFTYADFKSRMG</sequence>
<dbReference type="GO" id="GO:0045312">
    <property type="term" value="P:nor-spermidine biosynthetic process"/>
    <property type="evidence" value="ECO:0007669"/>
    <property type="project" value="InterPro"/>
</dbReference>
<dbReference type="PANTHER" id="PTHR43727">
    <property type="entry name" value="DIAMINOPIMELATE DECARBOXYLASE"/>
    <property type="match status" value="1"/>
</dbReference>
<dbReference type="InterPro" id="IPR009006">
    <property type="entry name" value="Ala_racemase/Decarboxylase_C"/>
</dbReference>
<dbReference type="NCBIfam" id="TIGR01047">
    <property type="entry name" value="nspC"/>
    <property type="match status" value="1"/>
</dbReference>
<dbReference type="InterPro" id="IPR022643">
    <property type="entry name" value="De-COase2_C"/>
</dbReference>
<proteinExistence type="predicted"/>
<keyword evidence="2" id="KW-0210">Decarboxylase</keyword>
<accession>A0A1F6D956</accession>
<gene>
    <name evidence="8" type="ORF">A2853_03075</name>
</gene>
<dbReference type="CDD" id="cd06829">
    <property type="entry name" value="PLPDE_III_CANSDC"/>
    <property type="match status" value="1"/>
</dbReference>
<dbReference type="InterPro" id="IPR005730">
    <property type="entry name" value="Nsp_de-COase"/>
</dbReference>
<dbReference type="PIRSF" id="PIRSF038941">
    <property type="entry name" value="NspC"/>
    <property type="match status" value="1"/>
</dbReference>
<dbReference type="GO" id="GO:0008836">
    <property type="term" value="F:diaminopimelate decarboxylase activity"/>
    <property type="evidence" value="ECO:0007669"/>
    <property type="project" value="TreeGrafter"/>
</dbReference>
<evidence type="ECO:0000256" key="4">
    <source>
        <dbReference type="ARBA" id="ARBA00023066"/>
    </source>
</evidence>
<reference evidence="8 9" key="1">
    <citation type="journal article" date="2016" name="Nat. Commun.">
        <title>Thousands of microbial genomes shed light on interconnected biogeochemical processes in an aquifer system.</title>
        <authorList>
            <person name="Anantharaman K."/>
            <person name="Brown C.T."/>
            <person name="Hug L.A."/>
            <person name="Sharon I."/>
            <person name="Castelle C.J."/>
            <person name="Probst A.J."/>
            <person name="Thomas B.C."/>
            <person name="Singh A."/>
            <person name="Wilkins M.J."/>
            <person name="Karaoz U."/>
            <person name="Brodie E.L."/>
            <person name="Williams K.H."/>
            <person name="Hubbard S.S."/>
            <person name="Banfield J.F."/>
        </authorList>
    </citation>
    <scope>NUCLEOTIDE SEQUENCE [LARGE SCALE GENOMIC DNA]</scope>
</reference>
<keyword evidence="4" id="KW-0745">Spermidine biosynthesis</keyword>
<evidence type="ECO:0000256" key="6">
    <source>
        <dbReference type="PIRSR" id="PIRSR038941-1"/>
    </source>
</evidence>
<dbReference type="Gene3D" id="3.20.20.10">
    <property type="entry name" value="Alanine racemase"/>
    <property type="match status" value="1"/>
</dbReference>
<dbReference type="EMBL" id="MFKX01000008">
    <property type="protein sequence ID" value="OGG57979.1"/>
    <property type="molecule type" value="Genomic_DNA"/>
</dbReference>
<dbReference type="AlphaFoldDB" id="A0A1F6D956"/>
<dbReference type="GO" id="GO:0009089">
    <property type="term" value="P:lysine biosynthetic process via diaminopimelate"/>
    <property type="evidence" value="ECO:0007669"/>
    <property type="project" value="TreeGrafter"/>
</dbReference>
<protein>
    <submittedName>
        <fullName evidence="8">Carboxynorspermidine decarboxylase</fullName>
    </submittedName>
</protein>
<evidence type="ECO:0000256" key="2">
    <source>
        <dbReference type="ARBA" id="ARBA00022793"/>
    </source>
</evidence>
<evidence type="ECO:0000256" key="1">
    <source>
        <dbReference type="ARBA" id="ARBA00001933"/>
    </source>
</evidence>
<dbReference type="InterPro" id="IPR029066">
    <property type="entry name" value="PLP-binding_barrel"/>
</dbReference>
<feature type="domain" description="Orn/DAP/Arg decarboxylase 2 C-terminal" evidence="7">
    <location>
        <begin position="228"/>
        <end position="350"/>
    </location>
</feature>
<dbReference type="Proteomes" id="UP000177958">
    <property type="component" value="Unassembled WGS sequence"/>
</dbReference>
<evidence type="ECO:0000256" key="3">
    <source>
        <dbReference type="ARBA" id="ARBA00022898"/>
    </source>
</evidence>
<organism evidence="8 9">
    <name type="scientific">Candidatus Kaiserbacteria bacterium RIFCSPHIGHO2_01_FULL_55_17</name>
    <dbReference type="NCBI Taxonomy" id="1798484"/>
    <lineage>
        <taxon>Bacteria</taxon>
        <taxon>Candidatus Kaiseribacteriota</taxon>
    </lineage>
</organism>
<dbReference type="SUPFAM" id="SSF51419">
    <property type="entry name" value="PLP-binding barrel"/>
    <property type="match status" value="1"/>
</dbReference>
<evidence type="ECO:0000313" key="8">
    <source>
        <dbReference type="EMBL" id="OGG57979.1"/>
    </source>
</evidence>
<comment type="cofactor">
    <cofactor evidence="1">
        <name>pyridoxal 5'-phosphate</name>
        <dbReference type="ChEBI" id="CHEBI:597326"/>
    </cofactor>
</comment>
<dbReference type="SUPFAM" id="SSF50621">
    <property type="entry name" value="Alanine racemase C-terminal domain-like"/>
    <property type="match status" value="1"/>
</dbReference>
<dbReference type="Gene3D" id="2.40.37.10">
    <property type="entry name" value="Lyase, Ornithine Decarboxylase, Chain A, domain 1"/>
    <property type="match status" value="1"/>
</dbReference>
<evidence type="ECO:0000259" key="7">
    <source>
        <dbReference type="Pfam" id="PF00278"/>
    </source>
</evidence>
<dbReference type="GO" id="GO:0008295">
    <property type="term" value="P:spermidine biosynthetic process"/>
    <property type="evidence" value="ECO:0007669"/>
    <property type="project" value="UniProtKB-KW"/>
</dbReference>
<dbReference type="Pfam" id="PF00278">
    <property type="entry name" value="Orn_DAP_Arg_deC"/>
    <property type="match status" value="1"/>
</dbReference>